<feature type="region of interest" description="Disordered" evidence="1">
    <location>
        <begin position="1"/>
        <end position="50"/>
    </location>
</feature>
<reference evidence="2" key="2">
    <citation type="journal article" date="2015" name="Data Brief">
        <title>Shoot transcriptome of the giant reed, Arundo donax.</title>
        <authorList>
            <person name="Barrero R.A."/>
            <person name="Guerrero F.D."/>
            <person name="Moolhuijzen P."/>
            <person name="Goolsby J.A."/>
            <person name="Tidwell J."/>
            <person name="Bellgard S.E."/>
            <person name="Bellgard M.I."/>
        </authorList>
    </citation>
    <scope>NUCLEOTIDE SEQUENCE</scope>
    <source>
        <tissue evidence="2">Shoot tissue taken approximately 20 cm above the soil surface</tissue>
    </source>
</reference>
<proteinExistence type="predicted"/>
<dbReference type="EMBL" id="GBRH01249596">
    <property type="protein sequence ID" value="JAD48299.1"/>
    <property type="molecule type" value="Transcribed_RNA"/>
</dbReference>
<sequence length="50" mass="4918">MSATWCWSTSTTGRGTTSCAPSASAPASRSCAARSSRTTPLRPPSGSAGG</sequence>
<dbReference type="AlphaFoldDB" id="A0A0A9A9C6"/>
<feature type="compositionally biased region" description="Low complexity" evidence="1">
    <location>
        <begin position="1"/>
        <end position="40"/>
    </location>
</feature>
<accession>A0A0A9A9C6</accession>
<reference evidence="2" key="1">
    <citation type="submission" date="2014-09" db="EMBL/GenBank/DDBJ databases">
        <authorList>
            <person name="Magalhaes I.L.F."/>
            <person name="Oliveira U."/>
            <person name="Santos F.R."/>
            <person name="Vidigal T.H.D.A."/>
            <person name="Brescovit A.D."/>
            <person name="Santos A.J."/>
        </authorList>
    </citation>
    <scope>NUCLEOTIDE SEQUENCE</scope>
    <source>
        <tissue evidence="2">Shoot tissue taken approximately 20 cm above the soil surface</tissue>
    </source>
</reference>
<evidence type="ECO:0000313" key="2">
    <source>
        <dbReference type="EMBL" id="JAD48299.1"/>
    </source>
</evidence>
<evidence type="ECO:0000256" key="1">
    <source>
        <dbReference type="SAM" id="MobiDB-lite"/>
    </source>
</evidence>
<organism evidence="2">
    <name type="scientific">Arundo donax</name>
    <name type="common">Giant reed</name>
    <name type="synonym">Donax arundinaceus</name>
    <dbReference type="NCBI Taxonomy" id="35708"/>
    <lineage>
        <taxon>Eukaryota</taxon>
        <taxon>Viridiplantae</taxon>
        <taxon>Streptophyta</taxon>
        <taxon>Embryophyta</taxon>
        <taxon>Tracheophyta</taxon>
        <taxon>Spermatophyta</taxon>
        <taxon>Magnoliopsida</taxon>
        <taxon>Liliopsida</taxon>
        <taxon>Poales</taxon>
        <taxon>Poaceae</taxon>
        <taxon>PACMAD clade</taxon>
        <taxon>Arundinoideae</taxon>
        <taxon>Arundineae</taxon>
        <taxon>Arundo</taxon>
    </lineage>
</organism>
<name>A0A0A9A9C6_ARUDO</name>
<protein>
    <submittedName>
        <fullName evidence="2">Uncharacterized protein</fullName>
    </submittedName>
</protein>